<dbReference type="Proteomes" id="UP000708298">
    <property type="component" value="Unassembled WGS sequence"/>
</dbReference>
<keyword evidence="2" id="KW-1185">Reference proteome</keyword>
<dbReference type="AlphaFoldDB" id="A0A963YRK9"/>
<comment type="caution">
    <text evidence="1">The sequence shown here is derived from an EMBL/GenBank/DDBJ whole genome shotgun (WGS) entry which is preliminary data.</text>
</comment>
<gene>
    <name evidence="1" type="ORF">ASILVAE211_11070</name>
</gene>
<evidence type="ECO:0000313" key="2">
    <source>
        <dbReference type="Proteomes" id="UP000708298"/>
    </source>
</evidence>
<name>A0A963YRK9_9PROT</name>
<reference evidence="1" key="1">
    <citation type="journal article" date="2021" name="Microorganisms">
        <title>Acidisoma silvae sp. nov. and Acidisomacellulosilytica sp. nov., Two Acidophilic Bacteria Isolated from Decaying Wood, Hydrolyzing Cellulose and Producing Poly-3-hydroxybutyrate.</title>
        <authorList>
            <person name="Mieszkin S."/>
            <person name="Pouder E."/>
            <person name="Uroz S."/>
            <person name="Simon-Colin C."/>
            <person name="Alain K."/>
        </authorList>
    </citation>
    <scope>NUCLEOTIDE SEQUENCE</scope>
    <source>
        <strain evidence="1">HW T2.11</strain>
    </source>
</reference>
<evidence type="ECO:0000313" key="1">
    <source>
        <dbReference type="EMBL" id="MCB8875725.1"/>
    </source>
</evidence>
<reference evidence="1" key="2">
    <citation type="submission" date="2021-01" db="EMBL/GenBank/DDBJ databases">
        <authorList>
            <person name="Mieszkin S."/>
            <person name="Pouder E."/>
            <person name="Alain K."/>
        </authorList>
    </citation>
    <scope>NUCLEOTIDE SEQUENCE</scope>
    <source>
        <strain evidence="1">HW T2.11</strain>
    </source>
</reference>
<organism evidence="1 2">
    <name type="scientific">Acidisoma silvae</name>
    <dbReference type="NCBI Taxonomy" id="2802396"/>
    <lineage>
        <taxon>Bacteria</taxon>
        <taxon>Pseudomonadati</taxon>
        <taxon>Pseudomonadota</taxon>
        <taxon>Alphaproteobacteria</taxon>
        <taxon>Acetobacterales</taxon>
        <taxon>Acidocellaceae</taxon>
        <taxon>Acidisoma</taxon>
    </lineage>
</organism>
<proteinExistence type="predicted"/>
<dbReference type="EMBL" id="JAESVB010000004">
    <property type="protein sequence ID" value="MCB8875725.1"/>
    <property type="molecule type" value="Genomic_DNA"/>
</dbReference>
<dbReference type="RefSeq" id="WP_227321386.1">
    <property type="nucleotide sequence ID" value="NZ_JAESVB010000004.1"/>
</dbReference>
<protein>
    <submittedName>
        <fullName evidence="1">Uncharacterized protein</fullName>
    </submittedName>
</protein>
<accession>A0A963YRK9</accession>
<sequence>MLPFKLLDSLFPISPDNRVTIPAALFRFLLSELSRSTKLDEEDYMRRNPDVALAIRQGLWSSAHDHYAMSGYFEGRTGAGAGAVVSESWYLKNNPDVARAVKDGEWKSAEDHYLRQGLFEWRIPNKDIQDDITAWKHMIAAS</sequence>